<dbReference type="EMBL" id="CP133659">
    <property type="protein sequence ID" value="WMW66404.1"/>
    <property type="molecule type" value="Genomic_DNA"/>
</dbReference>
<feature type="domain" description="Glucose/Sorbosone dehydrogenase" evidence="3">
    <location>
        <begin position="189"/>
        <end position="346"/>
    </location>
</feature>
<dbReference type="InterPro" id="IPR011041">
    <property type="entry name" value="Quinoprot_gluc/sorb_DH_b-prop"/>
</dbReference>
<dbReference type="PANTHER" id="PTHR19328:SF40">
    <property type="entry name" value="BLL0591 PROTEIN"/>
    <property type="match status" value="1"/>
</dbReference>
<accession>A0ABY9R6R4</accession>
<dbReference type="Pfam" id="PF07995">
    <property type="entry name" value="GSDH"/>
    <property type="match status" value="1"/>
</dbReference>
<evidence type="ECO:0000256" key="1">
    <source>
        <dbReference type="SAM" id="MobiDB-lite"/>
    </source>
</evidence>
<evidence type="ECO:0000313" key="5">
    <source>
        <dbReference type="Proteomes" id="UP001180616"/>
    </source>
</evidence>
<feature type="region of interest" description="Disordered" evidence="1">
    <location>
        <begin position="159"/>
        <end position="178"/>
    </location>
</feature>
<dbReference type="Gene3D" id="2.120.10.30">
    <property type="entry name" value="TolB, C-terminal domain"/>
    <property type="match status" value="1"/>
</dbReference>
<evidence type="ECO:0000313" key="4">
    <source>
        <dbReference type="EMBL" id="WMW66404.1"/>
    </source>
</evidence>
<keyword evidence="2" id="KW-0732">Signal</keyword>
<protein>
    <submittedName>
        <fullName evidence="4">PQQ-dependent sugar dehydrogenase</fullName>
    </submittedName>
</protein>
<proteinExistence type="predicted"/>
<dbReference type="Proteomes" id="UP001180616">
    <property type="component" value="Chromosome"/>
</dbReference>
<feature type="chain" id="PRO_5046488000" evidence="2">
    <location>
        <begin position="24"/>
        <end position="420"/>
    </location>
</feature>
<dbReference type="SUPFAM" id="SSF50952">
    <property type="entry name" value="Soluble quinoprotein glucose dehydrogenase"/>
    <property type="match status" value="1"/>
</dbReference>
<gene>
    <name evidence="4" type="ORF">KPS_000974</name>
</gene>
<sequence>MPTVPFRVIALLWLALLALPVHAAAVSVPPQPDAPLAASRAVVALSVAPPAPAALAVPDDLPLGELRLPPGFTVELYARVPNARQMALGTRTLFVGSMRAGLVHALPLDDTLRPLRVLRLAEGLTLPAGVAFHEGALYVSAVSRLLRYDRVEEWAHAQTGSPPSVLAAPASDRTSPPLSPTVVRADLPSETHHGAKVLGVGPDGLLYVPVGAPCNICRTGPRHGVILRMRPDGTGEEVFARGVRNTVGFDWHPETRELWFTDNGRDWLGDDLPPDELNHAPVAGLDFGFPYCHGGTIADPEYGDLGTCAAATPPARNLGPHVASLGMAFYTGRQFPAEYRGQVFIAEHGSWNRSARIGYRVTLVRLEKGKAVSYEPFAEGWLRDGGPRGRPAALLMLPDGSLLVADDYAGAIYRIRYAVR</sequence>
<dbReference type="InterPro" id="IPR012938">
    <property type="entry name" value="Glc/Sorbosone_DH"/>
</dbReference>
<keyword evidence="5" id="KW-1185">Reference proteome</keyword>
<dbReference type="PANTHER" id="PTHR19328">
    <property type="entry name" value="HEDGEHOG-INTERACTING PROTEIN"/>
    <property type="match status" value="1"/>
</dbReference>
<organism evidence="4 5">
    <name type="scientific">Nitratidesulfovibrio liaohensis</name>
    <dbReference type="NCBI Taxonomy" id="2604158"/>
    <lineage>
        <taxon>Bacteria</taxon>
        <taxon>Pseudomonadati</taxon>
        <taxon>Thermodesulfobacteriota</taxon>
        <taxon>Desulfovibrionia</taxon>
        <taxon>Desulfovibrionales</taxon>
        <taxon>Desulfovibrionaceae</taxon>
        <taxon>Nitratidesulfovibrio</taxon>
    </lineage>
</organism>
<name>A0ABY9R6R4_9BACT</name>
<evidence type="ECO:0000259" key="3">
    <source>
        <dbReference type="Pfam" id="PF07995"/>
    </source>
</evidence>
<dbReference type="RefSeq" id="WP_309542306.1">
    <property type="nucleotide sequence ID" value="NZ_CP133659.1"/>
</dbReference>
<feature type="signal peptide" evidence="2">
    <location>
        <begin position="1"/>
        <end position="23"/>
    </location>
</feature>
<reference evidence="4" key="1">
    <citation type="submission" date="2023-09" db="EMBL/GenBank/DDBJ databases">
        <authorList>
            <consortium name="CW5 consortium"/>
            <person name="Lu C.-W."/>
        </authorList>
    </citation>
    <scope>NUCLEOTIDE SEQUENCE</scope>
    <source>
        <strain evidence="4">KPS</strain>
    </source>
</reference>
<dbReference type="InterPro" id="IPR011042">
    <property type="entry name" value="6-blade_b-propeller_TolB-like"/>
</dbReference>
<evidence type="ECO:0000256" key="2">
    <source>
        <dbReference type="SAM" id="SignalP"/>
    </source>
</evidence>